<comment type="caution">
    <text evidence="1">The sequence shown here is derived from an EMBL/GenBank/DDBJ whole genome shotgun (WGS) entry which is preliminary data.</text>
</comment>
<proteinExistence type="predicted"/>
<feature type="non-terminal residue" evidence="1">
    <location>
        <position position="42"/>
    </location>
</feature>
<gene>
    <name evidence="1" type="ORF">EZS27_030072</name>
</gene>
<dbReference type="EMBL" id="SNRY01003683">
    <property type="protein sequence ID" value="KAA6320111.1"/>
    <property type="molecule type" value="Genomic_DNA"/>
</dbReference>
<evidence type="ECO:0000313" key="1">
    <source>
        <dbReference type="EMBL" id="KAA6320111.1"/>
    </source>
</evidence>
<protein>
    <submittedName>
        <fullName evidence="1">Uncharacterized protein</fullName>
    </submittedName>
</protein>
<reference evidence="1" key="1">
    <citation type="submission" date="2019-03" db="EMBL/GenBank/DDBJ databases">
        <title>Single cell metagenomics reveals metabolic interactions within the superorganism composed of flagellate Streblomastix strix and complex community of Bacteroidetes bacteria on its surface.</title>
        <authorList>
            <person name="Treitli S.C."/>
            <person name="Kolisko M."/>
            <person name="Husnik F."/>
            <person name="Keeling P."/>
            <person name="Hampl V."/>
        </authorList>
    </citation>
    <scope>NUCLEOTIDE SEQUENCE</scope>
    <source>
        <strain evidence="1">STM</strain>
    </source>
</reference>
<sequence>MTYFYCSFVQNKTMVRYRIKLTKSEVEELTILINKGFHPSQA</sequence>
<organism evidence="1">
    <name type="scientific">termite gut metagenome</name>
    <dbReference type="NCBI Taxonomy" id="433724"/>
    <lineage>
        <taxon>unclassified sequences</taxon>
        <taxon>metagenomes</taxon>
        <taxon>organismal metagenomes</taxon>
    </lineage>
</organism>
<dbReference type="AlphaFoldDB" id="A0A5J4QGM1"/>
<accession>A0A5J4QGM1</accession>
<name>A0A5J4QGM1_9ZZZZ</name>